<name>A0A1Y2FT90_PROLT</name>
<keyword evidence="3" id="KW-0690">Ribosome biogenesis</keyword>
<gene>
    <name evidence="10" type="ORF">BCR37DRAFT_385566</name>
</gene>
<dbReference type="RefSeq" id="XP_040728015.1">
    <property type="nucleotide sequence ID" value="XM_040870364.1"/>
</dbReference>
<keyword evidence="5" id="KW-0653">Protein transport</keyword>
<organism evidence="10 11">
    <name type="scientific">Protomyces lactucae-debilis</name>
    <dbReference type="NCBI Taxonomy" id="2754530"/>
    <lineage>
        <taxon>Eukaryota</taxon>
        <taxon>Fungi</taxon>
        <taxon>Dikarya</taxon>
        <taxon>Ascomycota</taxon>
        <taxon>Taphrinomycotina</taxon>
        <taxon>Taphrinomycetes</taxon>
        <taxon>Taphrinales</taxon>
        <taxon>Protomycetaceae</taxon>
        <taxon>Protomyces</taxon>
    </lineage>
</organism>
<dbReference type="OMA" id="FKLDGLW"/>
<dbReference type="GO" id="GO:0030684">
    <property type="term" value="C:preribosome"/>
    <property type="evidence" value="ECO:0007669"/>
    <property type="project" value="UniProtKB-ARBA"/>
</dbReference>
<dbReference type="Proteomes" id="UP000193685">
    <property type="component" value="Unassembled WGS sequence"/>
</dbReference>
<dbReference type="Gene3D" id="3.40.50.300">
    <property type="entry name" value="P-loop containing nucleotide triphosphate hydrolases"/>
    <property type="match status" value="1"/>
</dbReference>
<dbReference type="EMBL" id="MCFI01000002">
    <property type="protein sequence ID" value="ORY87159.1"/>
    <property type="molecule type" value="Genomic_DNA"/>
</dbReference>
<dbReference type="GeneID" id="63786963"/>
<feature type="compositionally biased region" description="Acidic residues" evidence="8">
    <location>
        <begin position="106"/>
        <end position="119"/>
    </location>
</feature>
<evidence type="ECO:0000256" key="1">
    <source>
        <dbReference type="ARBA" id="ARBA00004123"/>
    </source>
</evidence>
<feature type="region of interest" description="Disordered" evidence="8">
    <location>
        <begin position="69"/>
        <end position="119"/>
    </location>
</feature>
<protein>
    <submittedName>
        <fullName evidence="10">GTP-binding protein</fullName>
    </submittedName>
</protein>
<dbReference type="GO" id="GO:0042273">
    <property type="term" value="P:ribosomal large subunit biogenesis"/>
    <property type="evidence" value="ECO:0007669"/>
    <property type="project" value="UniProtKB-ARBA"/>
</dbReference>
<evidence type="ECO:0000313" key="10">
    <source>
        <dbReference type="EMBL" id="ORY87159.1"/>
    </source>
</evidence>
<dbReference type="PROSITE" id="PS51721">
    <property type="entry name" value="G_CP"/>
    <property type="match status" value="1"/>
</dbReference>
<reference evidence="10 11" key="1">
    <citation type="submission" date="2016-07" db="EMBL/GenBank/DDBJ databases">
        <title>Pervasive Adenine N6-methylation of Active Genes in Fungi.</title>
        <authorList>
            <consortium name="DOE Joint Genome Institute"/>
            <person name="Mondo S.J."/>
            <person name="Dannebaum R.O."/>
            <person name="Kuo R.C."/>
            <person name="Labutti K."/>
            <person name="Haridas S."/>
            <person name="Kuo A."/>
            <person name="Salamov A."/>
            <person name="Ahrendt S.R."/>
            <person name="Lipzen A."/>
            <person name="Sullivan W."/>
            <person name="Andreopoulos W.B."/>
            <person name="Clum A."/>
            <person name="Lindquist E."/>
            <person name="Daum C."/>
            <person name="Ramamoorthy G.K."/>
            <person name="Gryganskyi A."/>
            <person name="Culley D."/>
            <person name="Magnuson J.K."/>
            <person name="James T.Y."/>
            <person name="O'Malley M.A."/>
            <person name="Stajich J.E."/>
            <person name="Spatafora J.W."/>
            <person name="Visel A."/>
            <person name="Grigoriev I.V."/>
        </authorList>
    </citation>
    <scope>NUCLEOTIDE SEQUENCE [LARGE SCALE GENOMIC DNA]</scope>
    <source>
        <strain evidence="10 11">12-1054</strain>
    </source>
</reference>
<evidence type="ECO:0000256" key="4">
    <source>
        <dbReference type="ARBA" id="ARBA00022741"/>
    </source>
</evidence>
<evidence type="ECO:0000256" key="7">
    <source>
        <dbReference type="ARBA" id="ARBA00023242"/>
    </source>
</evidence>
<evidence type="ECO:0000256" key="5">
    <source>
        <dbReference type="ARBA" id="ARBA00022927"/>
    </source>
</evidence>
<feature type="compositionally biased region" description="Basic and acidic residues" evidence="8">
    <location>
        <begin position="69"/>
        <end position="85"/>
    </location>
</feature>
<sequence length="518" mass="56816">MGLSLKKKSRRQPVRQRHRVTKKVAEHNRKTKKADKKDVTWKSKLKKDPGIPASFPYKDRLLAEIEDRKREAQQAKLSQREEQRAAKRALKTAQGDSMAMQVDGNSDSDSDEMSVDDETQGTSLADFAASIAKRNAQANGSDDASVVDGESTDQDEEWTGFDASESALKKETSRKMFDKDFKQVVEDSDVILYIVDARDPEGTRSREVEKMVLNAARGEKRLILVLNKIDLVPPPVLNGWLAHLRESFPTLPIKASKTIASHAYNHKSLTTQSTAAALLKSLKAYSQKRALKRSITVGVVGFPNTGKSSVINALLSRTNHNKAGPCVTGSEAGVTRSVKELKLDSKIRLLDSPGIVFPASANASQQDDQARLVLMNAIPSNQIVDPIPAATLILERLSSNQQLFDEMVQLYSLPAIINPGGKRGATDFLVQVARKRGRLGKGGIPDLESAARLVVNDWCDGRLVWYTQPPVETSTSPSHATNTHVKSRSDSGPSETQLVSNWAAEFDLGDLLLEGTDD</sequence>
<accession>A0A1Y2FT90</accession>
<dbReference type="PANTHER" id="PTHR11089:SF30">
    <property type="entry name" value="GUANINE NUCLEOTIDE-BINDING PROTEIN-LIKE 3 HOMOLOG"/>
    <property type="match status" value="1"/>
</dbReference>
<evidence type="ECO:0000313" key="11">
    <source>
        <dbReference type="Proteomes" id="UP000193685"/>
    </source>
</evidence>
<dbReference type="InterPro" id="IPR006073">
    <property type="entry name" value="GTP-bd"/>
</dbReference>
<dbReference type="Gene3D" id="1.10.1580.10">
    <property type="match status" value="1"/>
</dbReference>
<dbReference type="OrthoDB" id="10266128at2759"/>
<evidence type="ECO:0000256" key="8">
    <source>
        <dbReference type="SAM" id="MobiDB-lite"/>
    </source>
</evidence>
<keyword evidence="6" id="KW-0342">GTP-binding</keyword>
<comment type="subcellular location">
    <subcellularLocation>
        <location evidence="1">Nucleus</location>
    </subcellularLocation>
</comment>
<keyword evidence="4" id="KW-0547">Nucleotide-binding</keyword>
<feature type="region of interest" description="Disordered" evidence="8">
    <location>
        <begin position="135"/>
        <end position="158"/>
    </location>
</feature>
<evidence type="ECO:0000256" key="2">
    <source>
        <dbReference type="ARBA" id="ARBA00022448"/>
    </source>
</evidence>
<dbReference type="InterPro" id="IPR030378">
    <property type="entry name" value="G_CP_dom"/>
</dbReference>
<dbReference type="GO" id="GO:0015031">
    <property type="term" value="P:protein transport"/>
    <property type="evidence" value="ECO:0007669"/>
    <property type="project" value="UniProtKB-KW"/>
</dbReference>
<dbReference type="GO" id="GO:0005730">
    <property type="term" value="C:nucleolus"/>
    <property type="evidence" value="ECO:0007669"/>
    <property type="project" value="TreeGrafter"/>
</dbReference>
<dbReference type="AlphaFoldDB" id="A0A1Y2FT90"/>
<feature type="compositionally biased region" description="Basic residues" evidence="8">
    <location>
        <begin position="1"/>
        <end position="22"/>
    </location>
</feature>
<dbReference type="GO" id="GO:0005525">
    <property type="term" value="F:GTP binding"/>
    <property type="evidence" value="ECO:0007669"/>
    <property type="project" value="UniProtKB-KW"/>
</dbReference>
<keyword evidence="11" id="KW-1185">Reference proteome</keyword>
<comment type="caution">
    <text evidence="10">The sequence shown here is derived from an EMBL/GenBank/DDBJ whole genome shotgun (WGS) entry which is preliminary data.</text>
</comment>
<dbReference type="SUPFAM" id="SSF52540">
    <property type="entry name" value="P-loop containing nucleoside triphosphate hydrolases"/>
    <property type="match status" value="1"/>
</dbReference>
<feature type="region of interest" description="Disordered" evidence="8">
    <location>
        <begin position="1"/>
        <end position="55"/>
    </location>
</feature>
<keyword evidence="7" id="KW-0539">Nucleus</keyword>
<dbReference type="InterPro" id="IPR050755">
    <property type="entry name" value="TRAFAC_YlqF/YawG_RiboMat"/>
</dbReference>
<evidence type="ECO:0000256" key="6">
    <source>
        <dbReference type="ARBA" id="ARBA00023134"/>
    </source>
</evidence>
<evidence type="ECO:0000256" key="3">
    <source>
        <dbReference type="ARBA" id="ARBA00022517"/>
    </source>
</evidence>
<dbReference type="Pfam" id="PF08701">
    <property type="entry name" value="GN3L_Grn1"/>
    <property type="match status" value="1"/>
</dbReference>
<dbReference type="InterPro" id="IPR023179">
    <property type="entry name" value="GTP-bd_ortho_bundle_sf"/>
</dbReference>
<feature type="region of interest" description="Disordered" evidence="8">
    <location>
        <begin position="470"/>
        <end position="496"/>
    </location>
</feature>
<proteinExistence type="predicted"/>
<dbReference type="Pfam" id="PF01926">
    <property type="entry name" value="MMR_HSR1"/>
    <property type="match status" value="1"/>
</dbReference>
<dbReference type="PANTHER" id="PTHR11089">
    <property type="entry name" value="GTP-BINDING PROTEIN-RELATED"/>
    <property type="match status" value="1"/>
</dbReference>
<dbReference type="InterPro" id="IPR014813">
    <property type="entry name" value="Gnl3_N_dom"/>
</dbReference>
<feature type="domain" description="CP-type G" evidence="9">
    <location>
        <begin position="178"/>
        <end position="358"/>
    </location>
</feature>
<evidence type="ECO:0000259" key="9">
    <source>
        <dbReference type="PROSITE" id="PS51721"/>
    </source>
</evidence>
<dbReference type="STRING" id="56484.A0A1Y2FT90"/>
<dbReference type="PRINTS" id="PR00326">
    <property type="entry name" value="GTP1OBG"/>
</dbReference>
<dbReference type="GO" id="GO:0006364">
    <property type="term" value="P:rRNA processing"/>
    <property type="evidence" value="ECO:0007669"/>
    <property type="project" value="UniProtKB-ARBA"/>
</dbReference>
<dbReference type="InterPro" id="IPR027417">
    <property type="entry name" value="P-loop_NTPase"/>
</dbReference>
<feature type="compositionally biased region" description="Basic and acidic residues" evidence="8">
    <location>
        <begin position="35"/>
        <end position="49"/>
    </location>
</feature>
<keyword evidence="2" id="KW-0813">Transport</keyword>
<dbReference type="FunFam" id="1.10.1580.10:FF:000006">
    <property type="entry name" value="Nuclear GTP-binding protein NUG1"/>
    <property type="match status" value="1"/>
</dbReference>